<dbReference type="PRINTS" id="PR00455">
    <property type="entry name" value="HTHTETR"/>
</dbReference>
<proteinExistence type="predicted"/>
<dbReference type="InterPro" id="IPR001647">
    <property type="entry name" value="HTH_TetR"/>
</dbReference>
<dbReference type="Gene3D" id="1.10.357.10">
    <property type="entry name" value="Tetracycline Repressor, domain 2"/>
    <property type="match status" value="1"/>
</dbReference>
<keyword evidence="1 2" id="KW-0238">DNA-binding</keyword>
<feature type="DNA-binding region" description="H-T-H motif" evidence="2">
    <location>
        <begin position="34"/>
        <end position="53"/>
    </location>
</feature>
<dbReference type="InterPro" id="IPR036271">
    <property type="entry name" value="Tet_transcr_reg_TetR-rel_C_sf"/>
</dbReference>
<dbReference type="SUPFAM" id="SSF48498">
    <property type="entry name" value="Tetracyclin repressor-like, C-terminal domain"/>
    <property type="match status" value="1"/>
</dbReference>
<keyword evidence="5" id="KW-1185">Reference proteome</keyword>
<accession>A0ABQ6NGE8</accession>
<dbReference type="InterPro" id="IPR050109">
    <property type="entry name" value="HTH-type_TetR-like_transc_reg"/>
</dbReference>
<feature type="domain" description="HTH tetR-type" evidence="3">
    <location>
        <begin position="11"/>
        <end position="71"/>
    </location>
</feature>
<dbReference type="InterPro" id="IPR009057">
    <property type="entry name" value="Homeodomain-like_sf"/>
</dbReference>
<protein>
    <recommendedName>
        <fullName evidence="3">HTH tetR-type domain-containing protein</fullName>
    </recommendedName>
</protein>
<sequence length="220" mass="25796">MTRNIRKEQAAETREKILEAAKSLFAEKGYHGTPVREITRKIGMGDGILYHYFPGGKREIMAVLLRESFEHRREGIKQIPRVIENLDLRDAMITIKRRLYELFTEDMDLTRILFRENDLLGFEEAEQLTALIREQCAIFEKFLRDRHEKGEIRALDFRIASRQFLSTTLHAIMSKSVGIQLLNEPDVYKHMEENVDFTIDLWRAPSATEKRPKVLLCDSQ</sequence>
<gene>
    <name evidence="4" type="ORF">PghCCS26_06910</name>
</gene>
<organism evidence="4 5">
    <name type="scientific">Paenibacillus glycanilyticus</name>
    <dbReference type="NCBI Taxonomy" id="126569"/>
    <lineage>
        <taxon>Bacteria</taxon>
        <taxon>Bacillati</taxon>
        <taxon>Bacillota</taxon>
        <taxon>Bacilli</taxon>
        <taxon>Bacillales</taxon>
        <taxon>Paenibacillaceae</taxon>
        <taxon>Paenibacillus</taxon>
    </lineage>
</organism>
<dbReference type="Proteomes" id="UP001285921">
    <property type="component" value="Unassembled WGS sequence"/>
</dbReference>
<evidence type="ECO:0000313" key="5">
    <source>
        <dbReference type="Proteomes" id="UP001285921"/>
    </source>
</evidence>
<evidence type="ECO:0000259" key="3">
    <source>
        <dbReference type="PROSITE" id="PS50977"/>
    </source>
</evidence>
<evidence type="ECO:0000256" key="1">
    <source>
        <dbReference type="ARBA" id="ARBA00023125"/>
    </source>
</evidence>
<name>A0ABQ6NGE8_9BACL</name>
<evidence type="ECO:0000256" key="2">
    <source>
        <dbReference type="PROSITE-ProRule" id="PRU00335"/>
    </source>
</evidence>
<reference evidence="4 5" key="1">
    <citation type="submission" date="2023-05" db="EMBL/GenBank/DDBJ databases">
        <title>Draft genome of Paenibacillus sp. CCS26.</title>
        <authorList>
            <person name="Akita H."/>
            <person name="Shinto Y."/>
            <person name="Kimura Z."/>
        </authorList>
    </citation>
    <scope>NUCLEOTIDE SEQUENCE [LARGE SCALE GENOMIC DNA]</scope>
    <source>
        <strain evidence="4 5">CCS26</strain>
    </source>
</reference>
<dbReference type="PROSITE" id="PS50977">
    <property type="entry name" value="HTH_TETR_2"/>
    <property type="match status" value="1"/>
</dbReference>
<dbReference type="PANTHER" id="PTHR30055:SF226">
    <property type="entry name" value="HTH-TYPE TRANSCRIPTIONAL REGULATOR PKSA"/>
    <property type="match status" value="1"/>
</dbReference>
<evidence type="ECO:0000313" key="4">
    <source>
        <dbReference type="EMBL" id="GMK43564.1"/>
    </source>
</evidence>
<dbReference type="RefSeq" id="WP_317978817.1">
    <property type="nucleotide sequence ID" value="NZ_BTCL01000002.1"/>
</dbReference>
<dbReference type="PANTHER" id="PTHR30055">
    <property type="entry name" value="HTH-TYPE TRANSCRIPTIONAL REGULATOR RUTR"/>
    <property type="match status" value="1"/>
</dbReference>
<dbReference type="SUPFAM" id="SSF46689">
    <property type="entry name" value="Homeodomain-like"/>
    <property type="match status" value="1"/>
</dbReference>
<dbReference type="Pfam" id="PF00440">
    <property type="entry name" value="TetR_N"/>
    <property type="match status" value="1"/>
</dbReference>
<dbReference type="EMBL" id="BTCL01000002">
    <property type="protein sequence ID" value="GMK43564.1"/>
    <property type="molecule type" value="Genomic_DNA"/>
</dbReference>
<comment type="caution">
    <text evidence="4">The sequence shown here is derived from an EMBL/GenBank/DDBJ whole genome shotgun (WGS) entry which is preliminary data.</text>
</comment>